<reference evidence="1 2" key="1">
    <citation type="submission" date="2024-07" db="EMBL/GenBank/DDBJ databases">
        <title>The genome sequence of type strain Sediminicola arcticus GDMCC 1.2805.</title>
        <authorList>
            <person name="Liu Y."/>
        </authorList>
    </citation>
    <scope>NUCLEOTIDE SEQUENCE [LARGE SCALE GENOMIC DNA]</scope>
    <source>
        <strain evidence="1 2">GDMCC 1.2805</strain>
    </source>
</reference>
<protein>
    <recommendedName>
        <fullName evidence="3">Lipoprotein</fullName>
    </recommendedName>
</protein>
<proteinExistence type="predicted"/>
<name>A0ABV2SUX9_9FLAO</name>
<accession>A0ABV2SUX9</accession>
<sequence length="204" mass="23569">MKKLFIICCGVSIFYSCNAYKLESIQDKEIYNVINSIYNSSENTFIIYKKSYTDKTYNKVFLRNLSKNILISYSPSSSFYKSNLQRFKEIDSDPTLSGHKRDSLVDELAKSLELSVDDFLTKEDLNNMASMGNKMHNWRTEDLDDNITVSNDKNVRQISVPVFNIQSNICAFFLGSNSSLELIVCKKDDNGNWYRFAESLIWIS</sequence>
<evidence type="ECO:0000313" key="1">
    <source>
        <dbReference type="EMBL" id="MET6990978.1"/>
    </source>
</evidence>
<evidence type="ECO:0008006" key="3">
    <source>
        <dbReference type="Google" id="ProtNLM"/>
    </source>
</evidence>
<evidence type="ECO:0000313" key="2">
    <source>
        <dbReference type="Proteomes" id="UP001549799"/>
    </source>
</evidence>
<dbReference type="Proteomes" id="UP001549799">
    <property type="component" value="Unassembled WGS sequence"/>
</dbReference>
<dbReference type="PROSITE" id="PS51257">
    <property type="entry name" value="PROKAR_LIPOPROTEIN"/>
    <property type="match status" value="1"/>
</dbReference>
<gene>
    <name evidence="1" type="ORF">ABXZ36_10000</name>
</gene>
<keyword evidence="2" id="KW-1185">Reference proteome</keyword>
<organism evidence="1 2">
    <name type="scientific">Sediminicola arcticus</name>
    <dbReference type="NCBI Taxonomy" id="1574308"/>
    <lineage>
        <taxon>Bacteria</taxon>
        <taxon>Pseudomonadati</taxon>
        <taxon>Bacteroidota</taxon>
        <taxon>Flavobacteriia</taxon>
        <taxon>Flavobacteriales</taxon>
        <taxon>Flavobacteriaceae</taxon>
        <taxon>Sediminicola</taxon>
    </lineage>
</organism>
<dbReference type="RefSeq" id="WP_354615377.1">
    <property type="nucleotide sequence ID" value="NZ_JBEXAE010000004.1"/>
</dbReference>
<comment type="caution">
    <text evidence="1">The sequence shown here is derived from an EMBL/GenBank/DDBJ whole genome shotgun (WGS) entry which is preliminary data.</text>
</comment>
<dbReference type="EMBL" id="JBEXAE010000004">
    <property type="protein sequence ID" value="MET6990978.1"/>
    <property type="molecule type" value="Genomic_DNA"/>
</dbReference>